<proteinExistence type="predicted"/>
<comment type="caution">
    <text evidence="2">The sequence shown here is derived from an EMBL/GenBank/DDBJ whole genome shotgun (WGS) entry which is preliminary data.</text>
</comment>
<evidence type="ECO:0000313" key="3">
    <source>
        <dbReference type="Proteomes" id="UP001552299"/>
    </source>
</evidence>
<accession>A0ABD0UL41</accession>
<sequence length="97" mass="10894">MTRIAIYRRRKAVACGHAHQVTGPFVLFYGDLVLYGLDREKLFCADTGHSLSSRGESMQPHHPVPSSTEPRHQAGGDMAHFHWALDGVRHPHRIILS</sequence>
<dbReference type="EMBL" id="JANQDX010000013">
    <property type="protein sequence ID" value="KAL0913336.1"/>
    <property type="molecule type" value="Genomic_DNA"/>
</dbReference>
<gene>
    <name evidence="2" type="ORF">M5K25_016787</name>
</gene>
<protein>
    <submittedName>
        <fullName evidence="2">Uncharacterized protein</fullName>
    </submittedName>
</protein>
<evidence type="ECO:0000313" key="2">
    <source>
        <dbReference type="EMBL" id="KAL0913336.1"/>
    </source>
</evidence>
<evidence type="ECO:0000256" key="1">
    <source>
        <dbReference type="SAM" id="MobiDB-lite"/>
    </source>
</evidence>
<keyword evidence="3" id="KW-1185">Reference proteome</keyword>
<organism evidence="2 3">
    <name type="scientific">Dendrobium thyrsiflorum</name>
    <name type="common">Pinecone-like raceme dendrobium</name>
    <name type="synonym">Orchid</name>
    <dbReference type="NCBI Taxonomy" id="117978"/>
    <lineage>
        <taxon>Eukaryota</taxon>
        <taxon>Viridiplantae</taxon>
        <taxon>Streptophyta</taxon>
        <taxon>Embryophyta</taxon>
        <taxon>Tracheophyta</taxon>
        <taxon>Spermatophyta</taxon>
        <taxon>Magnoliopsida</taxon>
        <taxon>Liliopsida</taxon>
        <taxon>Asparagales</taxon>
        <taxon>Orchidaceae</taxon>
        <taxon>Epidendroideae</taxon>
        <taxon>Malaxideae</taxon>
        <taxon>Dendrobiinae</taxon>
        <taxon>Dendrobium</taxon>
    </lineage>
</organism>
<name>A0ABD0UL41_DENTH</name>
<reference evidence="2 3" key="1">
    <citation type="journal article" date="2024" name="Plant Biotechnol. J.">
        <title>Dendrobium thyrsiflorum genome and its molecular insights into genes involved in important horticultural traits.</title>
        <authorList>
            <person name="Chen B."/>
            <person name="Wang J.Y."/>
            <person name="Zheng P.J."/>
            <person name="Li K.L."/>
            <person name="Liang Y.M."/>
            <person name="Chen X.F."/>
            <person name="Zhang C."/>
            <person name="Zhao X."/>
            <person name="He X."/>
            <person name="Zhang G.Q."/>
            <person name="Liu Z.J."/>
            <person name="Xu Q."/>
        </authorList>
    </citation>
    <scope>NUCLEOTIDE SEQUENCE [LARGE SCALE GENOMIC DNA]</scope>
    <source>
        <strain evidence="2">GZMU011</strain>
    </source>
</reference>
<dbReference type="AlphaFoldDB" id="A0ABD0UL41"/>
<feature type="region of interest" description="Disordered" evidence="1">
    <location>
        <begin position="51"/>
        <end position="73"/>
    </location>
</feature>
<dbReference type="Proteomes" id="UP001552299">
    <property type="component" value="Unassembled WGS sequence"/>
</dbReference>